<organism evidence="1 2">
    <name type="scientific">Cyanophage P-SSP2</name>
    <dbReference type="NCBI Taxonomy" id="444876"/>
    <lineage>
        <taxon>Viruses</taxon>
        <taxon>Duplodnaviria</taxon>
        <taxon>Heunggongvirae</taxon>
        <taxon>Uroviricota</taxon>
        <taxon>Caudoviricetes</taxon>
        <taxon>Autographivirales</taxon>
        <taxon>Sechaudvirinae</taxon>
        <taxon>Tritonvirus</taxon>
        <taxon>Tritonvirus PSSP2</taxon>
    </lineage>
</organism>
<dbReference type="KEGG" id="vg:11537965"/>
<gene>
    <name evidence="1" type="ORF">CYLG_00033</name>
</gene>
<dbReference type="EMBL" id="GU071107">
    <property type="protein sequence ID" value="ADP00234.1"/>
    <property type="molecule type" value="Genomic_DNA"/>
</dbReference>
<dbReference type="RefSeq" id="YP_005087368.1">
    <property type="nucleotide sequence ID" value="NC_016656.1"/>
</dbReference>
<evidence type="ECO:0000313" key="1">
    <source>
        <dbReference type="EMBL" id="ADP00234.1"/>
    </source>
</evidence>
<dbReference type="Proteomes" id="UP000006536">
    <property type="component" value="Segment"/>
</dbReference>
<keyword evidence="2" id="KW-1185">Reference proteome</keyword>
<proteinExistence type="predicted"/>
<accession>E3SQL6</accession>
<sequence>MKLRTQFSIPTQTSEIELKKPNPPTKEAKKKAKFKDKTYVGKTNAGI</sequence>
<protein>
    <submittedName>
        <fullName evidence="1">Uncharacterized protein</fullName>
    </submittedName>
</protein>
<evidence type="ECO:0000313" key="2">
    <source>
        <dbReference type="Proteomes" id="UP000006536"/>
    </source>
</evidence>
<name>E3SQL6_9CAUD</name>
<reference evidence="1 2" key="1">
    <citation type="submission" date="2009-10" db="EMBL/GenBank/DDBJ databases">
        <title>The Genome Sequence of Cyanophage P-SSP2.</title>
        <authorList>
            <consortium name="The Broad Institute Genome Sequencing Platform"/>
            <person name="Henn M.R."/>
            <person name="Sullivan M.S."/>
            <person name="Osburne M.S."/>
            <person name="Levin J."/>
            <person name="Malboeuf C."/>
            <person name="Casali M."/>
            <person name="Russ C."/>
            <person name="Lennon N."/>
            <person name="Erlich R."/>
            <person name="Young S.K."/>
            <person name="Koehrsen M."/>
            <person name="Yandava C."/>
            <person name="Zeng Q."/>
            <person name="Alvarado L."/>
            <person name="Anderson S."/>
            <person name="Berlin A."/>
            <person name="Borenstein D."/>
            <person name="Chen Z."/>
            <person name="Engels R."/>
            <person name="Freedman E."/>
            <person name="Gellesch M."/>
            <person name="Goldberg J."/>
            <person name="Green L."/>
            <person name="Griggs A."/>
            <person name="Gujja S."/>
            <person name="Heiman D."/>
            <person name="Hepburn T."/>
            <person name="Howarth C."/>
            <person name="Jen D."/>
            <person name="Larson L."/>
            <person name="Lewis B."/>
            <person name="Mehta T."/>
            <person name="Park D."/>
            <person name="Pearson M."/>
            <person name="Roberts A."/>
            <person name="Ryan E."/>
            <person name="Saif S."/>
            <person name="Shea T."/>
            <person name="Shenoy N."/>
            <person name="Sisk P."/>
            <person name="Stolte C."/>
            <person name="Sykes S."/>
            <person name="Walk T."/>
            <person name="White J."/>
            <person name="Yu Q."/>
            <person name="Coleman M.L."/>
            <person name="Huang K.H."/>
            <person name="Weigele P.R."/>
            <person name="DeFrancesco A.S."/>
            <person name="Kern S.E."/>
            <person name="Thompson L.R."/>
            <person name="Fu R."/>
            <person name="Hombeck B."/>
            <person name="Chisholm S.W."/>
            <person name="Haas B."/>
            <person name="Nusbaum C."/>
            <person name="Galagan J."/>
            <person name="Birren B."/>
        </authorList>
    </citation>
    <scope>NUCLEOTIDE SEQUENCE [LARGE SCALE GENOMIC DNA]</scope>
    <source>
        <strain evidence="1">Syn26</strain>
    </source>
</reference>
<dbReference type="GeneID" id="11537965"/>